<keyword evidence="10" id="KW-1185">Reference proteome</keyword>
<feature type="active site" description="Proton acceptor" evidence="7">
    <location>
        <position position="207"/>
    </location>
</feature>
<protein>
    <submittedName>
        <fullName evidence="9">M42 family metallopeptidase</fullName>
    </submittedName>
</protein>
<keyword evidence="5" id="KW-0378">Hydrolase</keyword>
<dbReference type="InterPro" id="IPR023367">
    <property type="entry name" value="Peptidase_M42_dom2"/>
</dbReference>
<sequence length="353" mass="38449">MEQTLRDLTDVIGPCGYEHDVVRYISKRLDAIAAEYRVDGVGNIIATVHGAHPGPSILVSTHMDEVGFVVKKIESNGLLRFEKLGGHDDRILLAQRVNIATKMGYRNGVIGTISAHMVKFDDPSKIRKHQSLYIDVGARNREEVETLGIQVGDPIGFATQMQTLGEERLVGKSFDDRAGCAVLLETLADIDRHDLYGTVYGVFSVQEEVGLRGARVSAAQVQADVALAVDTTAVSDTPEEMMDATLELGKGPGIKVMDFSLIASRAVRERMVKLAEEESIPHQLEVFPGIGTDAGELSLSGAGVPSGVISIPTRYAHSPVEVMDRRDFENTARLLKAFILSMRDKSEFAFLAL</sequence>
<keyword evidence="2" id="KW-0031">Aminopeptidase</keyword>
<evidence type="ECO:0000256" key="1">
    <source>
        <dbReference type="ARBA" id="ARBA00006272"/>
    </source>
</evidence>
<dbReference type="AlphaFoldDB" id="A0A9X7W3K5"/>
<reference evidence="9 10" key="1">
    <citation type="submission" date="2021-02" db="EMBL/GenBank/DDBJ databases">
        <title>Alicyclobacillus curvatus sp. nov. and Alicyclobacillus mengziensis sp. nov., two acidophilic bacteria isolated from acid mine drainage.</title>
        <authorList>
            <person name="Huang Y."/>
        </authorList>
    </citation>
    <scope>NUCLEOTIDE SEQUENCE [LARGE SCALE GENOMIC DNA]</scope>
    <source>
        <strain evidence="9 10">S30H14</strain>
    </source>
</reference>
<feature type="binding site" evidence="8">
    <location>
        <position position="62"/>
    </location>
    <ligand>
        <name>Zn(2+)</name>
        <dbReference type="ChEBI" id="CHEBI:29105"/>
        <label>1</label>
    </ligand>
</feature>
<dbReference type="PANTHER" id="PTHR32481:SF7">
    <property type="entry name" value="AMINOPEPTIDASE YHFE-RELATED"/>
    <property type="match status" value="1"/>
</dbReference>
<dbReference type="PANTHER" id="PTHR32481">
    <property type="entry name" value="AMINOPEPTIDASE"/>
    <property type="match status" value="1"/>
</dbReference>
<feature type="binding site" evidence="8">
    <location>
        <position position="317"/>
    </location>
    <ligand>
        <name>Zn(2+)</name>
        <dbReference type="ChEBI" id="CHEBI:29105"/>
        <label>2</label>
    </ligand>
</feature>
<evidence type="ECO:0000256" key="2">
    <source>
        <dbReference type="ARBA" id="ARBA00022438"/>
    </source>
</evidence>
<dbReference type="GO" id="GO:0004177">
    <property type="term" value="F:aminopeptidase activity"/>
    <property type="evidence" value="ECO:0007669"/>
    <property type="project" value="UniProtKB-UniRule"/>
</dbReference>
<evidence type="ECO:0000256" key="5">
    <source>
        <dbReference type="ARBA" id="ARBA00022801"/>
    </source>
</evidence>
<evidence type="ECO:0000313" key="9">
    <source>
        <dbReference type="EMBL" id="QSO50051.1"/>
    </source>
</evidence>
<dbReference type="InterPro" id="IPR051464">
    <property type="entry name" value="Peptidase_M42_aminopept"/>
</dbReference>
<evidence type="ECO:0000256" key="3">
    <source>
        <dbReference type="ARBA" id="ARBA00022670"/>
    </source>
</evidence>
<comment type="similarity">
    <text evidence="1 6">Belongs to the peptidase M42 family.</text>
</comment>
<evidence type="ECO:0000313" key="10">
    <source>
        <dbReference type="Proteomes" id="UP000663505"/>
    </source>
</evidence>
<dbReference type="KEGG" id="afx:JZ786_21840"/>
<dbReference type="GO" id="GO:0006508">
    <property type="term" value="P:proteolysis"/>
    <property type="evidence" value="ECO:0007669"/>
    <property type="project" value="UniProtKB-KW"/>
</dbReference>
<dbReference type="EMBL" id="CP071182">
    <property type="protein sequence ID" value="QSO50051.1"/>
    <property type="molecule type" value="Genomic_DNA"/>
</dbReference>
<feature type="binding site" evidence="8">
    <location>
        <position position="208"/>
    </location>
    <ligand>
        <name>Zn(2+)</name>
        <dbReference type="ChEBI" id="CHEBI:29105"/>
        <label>2</label>
    </ligand>
</feature>
<keyword evidence="3" id="KW-0645">Protease</keyword>
<dbReference type="Pfam" id="PF05343">
    <property type="entry name" value="Peptidase_M42"/>
    <property type="match status" value="1"/>
</dbReference>
<evidence type="ECO:0000256" key="8">
    <source>
        <dbReference type="PIRSR" id="PIRSR001123-2"/>
    </source>
</evidence>
<evidence type="ECO:0000256" key="7">
    <source>
        <dbReference type="PIRSR" id="PIRSR001123-1"/>
    </source>
</evidence>
<dbReference type="CDD" id="cd05656">
    <property type="entry name" value="M42_Frv"/>
    <property type="match status" value="1"/>
</dbReference>
<dbReference type="SUPFAM" id="SSF101821">
    <property type="entry name" value="Aminopeptidase/glucanase lid domain"/>
    <property type="match status" value="1"/>
</dbReference>
<dbReference type="SUPFAM" id="SSF53187">
    <property type="entry name" value="Zn-dependent exopeptidases"/>
    <property type="match status" value="1"/>
</dbReference>
<accession>A0A9X7W3K5</accession>
<keyword evidence="4 8" id="KW-0479">Metal-binding</keyword>
<dbReference type="Gene3D" id="3.40.630.10">
    <property type="entry name" value="Zn peptidases"/>
    <property type="match status" value="1"/>
</dbReference>
<comment type="cofactor">
    <cofactor evidence="8">
        <name>a divalent metal cation</name>
        <dbReference type="ChEBI" id="CHEBI:60240"/>
    </cofactor>
    <text evidence="8">Binds 2 divalent metal cations per subunit.</text>
</comment>
<name>A0A9X7W3K5_9BACL</name>
<organism evidence="9 10">
    <name type="scientific">Alicyclobacillus mengziensis</name>
    <dbReference type="NCBI Taxonomy" id="2931921"/>
    <lineage>
        <taxon>Bacteria</taxon>
        <taxon>Bacillati</taxon>
        <taxon>Bacillota</taxon>
        <taxon>Bacilli</taxon>
        <taxon>Bacillales</taxon>
        <taxon>Alicyclobacillaceae</taxon>
        <taxon>Alicyclobacillus</taxon>
    </lineage>
</organism>
<dbReference type="InterPro" id="IPR008007">
    <property type="entry name" value="Peptidase_M42"/>
</dbReference>
<dbReference type="Gene3D" id="2.40.30.40">
    <property type="entry name" value="Peptidase M42, domain 2"/>
    <property type="match status" value="1"/>
</dbReference>
<dbReference type="Proteomes" id="UP000663505">
    <property type="component" value="Chromosome"/>
</dbReference>
<evidence type="ECO:0000256" key="6">
    <source>
        <dbReference type="PIRNR" id="PIRNR001123"/>
    </source>
</evidence>
<feature type="binding site" evidence="8">
    <location>
        <position position="175"/>
    </location>
    <ligand>
        <name>Zn(2+)</name>
        <dbReference type="ChEBI" id="CHEBI:29105"/>
        <label>1</label>
    </ligand>
</feature>
<evidence type="ECO:0000256" key="4">
    <source>
        <dbReference type="ARBA" id="ARBA00022723"/>
    </source>
</evidence>
<feature type="binding site" evidence="8">
    <location>
        <position position="230"/>
    </location>
    <ligand>
        <name>Zn(2+)</name>
        <dbReference type="ChEBI" id="CHEBI:29105"/>
        <label>1</label>
    </ligand>
</feature>
<gene>
    <name evidence="9" type="ORF">JZ786_21840</name>
</gene>
<dbReference type="PIRSF" id="PIRSF001123">
    <property type="entry name" value="PepA_GA"/>
    <property type="match status" value="1"/>
</dbReference>
<feature type="binding site" evidence="8">
    <location>
        <position position="175"/>
    </location>
    <ligand>
        <name>Zn(2+)</name>
        <dbReference type="ChEBI" id="CHEBI:29105"/>
        <label>2</label>
    </ligand>
</feature>
<proteinExistence type="inferred from homology"/>
<dbReference type="GO" id="GO:0046872">
    <property type="term" value="F:metal ion binding"/>
    <property type="evidence" value="ECO:0007669"/>
    <property type="project" value="UniProtKB-UniRule"/>
</dbReference>